<protein>
    <submittedName>
        <fullName evidence="1">Uncharacterized protein</fullName>
    </submittedName>
</protein>
<dbReference type="EMBL" id="JACRTF010000001">
    <property type="protein sequence ID" value="MBC8593392.1"/>
    <property type="molecule type" value="Genomic_DNA"/>
</dbReference>
<organism evidence="1 2">
    <name type="scientific">Jilunia laotingensis</name>
    <dbReference type="NCBI Taxonomy" id="2763675"/>
    <lineage>
        <taxon>Bacteria</taxon>
        <taxon>Pseudomonadati</taxon>
        <taxon>Bacteroidota</taxon>
        <taxon>Bacteroidia</taxon>
        <taxon>Bacteroidales</taxon>
        <taxon>Bacteroidaceae</taxon>
        <taxon>Jilunia</taxon>
    </lineage>
</organism>
<dbReference type="AlphaFoldDB" id="A0A926F7B6"/>
<evidence type="ECO:0000313" key="1">
    <source>
        <dbReference type="EMBL" id="MBC8593392.1"/>
    </source>
</evidence>
<dbReference type="RefSeq" id="WP_262434533.1">
    <property type="nucleotide sequence ID" value="NZ_JACRTF010000001.1"/>
</dbReference>
<accession>A0A926F7B6</accession>
<sequence>MNKIPLFRFMAAIILATNFSGCSQDESLEPVAPAGDSNSVDITLTVGSELPSSRALPPGEDTLLDGTSQVDKVRIVTFIRKAGSAAPFVYDANNDKTVSCAPENGVRTARSKLTKIMGNEYRVIAIGYYSGRGEGNMFSLNAAPGTTFDNFQATLREQTITDYNEIKQNTEKYWNGKWLYTPELFYGYCHTGDANPVISFEGSDQLTGILYRGMALVTIKITGIQQGTWSFDWFALMSETTYTQTSLKDYENFKTPYTLVAANQDNAYKNNKWTLLDKQTVTNQTVTLSAYVLPTTTRLLIRMKSRLTAISSWQKDDYQIYITNVSSAEGATGIISPTAQNNTFYFRRNSQYNITGTYTALSNSSHKLN</sequence>
<gene>
    <name evidence="1" type="ORF">H8744_09070</name>
</gene>
<comment type="caution">
    <text evidence="1">The sequence shown here is derived from an EMBL/GenBank/DDBJ whole genome shotgun (WGS) entry which is preliminary data.</text>
</comment>
<dbReference type="Proteomes" id="UP000651085">
    <property type="component" value="Unassembled WGS sequence"/>
</dbReference>
<evidence type="ECO:0000313" key="2">
    <source>
        <dbReference type="Proteomes" id="UP000651085"/>
    </source>
</evidence>
<reference evidence="1" key="1">
    <citation type="submission" date="2020-08" db="EMBL/GenBank/DDBJ databases">
        <title>Genome public.</title>
        <authorList>
            <person name="Liu C."/>
            <person name="Sun Q."/>
        </authorList>
    </citation>
    <scope>NUCLEOTIDE SEQUENCE</scope>
    <source>
        <strain evidence="1">N12</strain>
    </source>
</reference>
<proteinExistence type="predicted"/>
<keyword evidence="2" id="KW-1185">Reference proteome</keyword>
<name>A0A926F7B6_9BACT</name>